<dbReference type="EMBL" id="JASCIQ010000030">
    <property type="protein sequence ID" value="MDI3407193.1"/>
    <property type="molecule type" value="Genomic_DNA"/>
</dbReference>
<keyword evidence="2" id="KW-1185">Reference proteome</keyword>
<protein>
    <recommendedName>
        <fullName evidence="3">ESX-1 secretion-associated protein</fullName>
    </recommendedName>
</protein>
<dbReference type="Proteomes" id="UP001223978">
    <property type="component" value="Unassembled WGS sequence"/>
</dbReference>
<gene>
    <name evidence="1" type="ORF">QIS96_25710</name>
</gene>
<proteinExistence type="predicted"/>
<evidence type="ECO:0000313" key="1">
    <source>
        <dbReference type="EMBL" id="MDI3407193.1"/>
    </source>
</evidence>
<accession>A0ABT6SG57</accession>
<comment type="caution">
    <text evidence="1">The sequence shown here is derived from an EMBL/GenBank/DDBJ whole genome shotgun (WGS) entry which is preliminary data.</text>
</comment>
<reference evidence="1 2" key="1">
    <citation type="submission" date="2023-05" db="EMBL/GenBank/DDBJ databases">
        <title>Draft genome sequence of Streptomyces sp. B-S-A6 isolated from a cave soil in Thailand.</title>
        <authorList>
            <person name="Chamroensaksri N."/>
            <person name="Muangham S."/>
        </authorList>
    </citation>
    <scope>NUCLEOTIDE SEQUENCE [LARGE SCALE GENOMIC DNA]</scope>
    <source>
        <strain evidence="1 2">B-S-A6</strain>
    </source>
</reference>
<name>A0ABT6SG57_9ACTN</name>
<evidence type="ECO:0008006" key="3">
    <source>
        <dbReference type="Google" id="ProtNLM"/>
    </source>
</evidence>
<organism evidence="1 2">
    <name type="scientific">Streptomyces cavernicola</name>
    <dbReference type="NCBI Taxonomy" id="3043613"/>
    <lineage>
        <taxon>Bacteria</taxon>
        <taxon>Bacillati</taxon>
        <taxon>Actinomycetota</taxon>
        <taxon>Actinomycetes</taxon>
        <taxon>Kitasatosporales</taxon>
        <taxon>Streptomycetaceae</taxon>
        <taxon>Streptomyces</taxon>
    </lineage>
</organism>
<evidence type="ECO:0000313" key="2">
    <source>
        <dbReference type="Proteomes" id="UP001223978"/>
    </source>
</evidence>
<dbReference type="RefSeq" id="WP_282545115.1">
    <property type="nucleotide sequence ID" value="NZ_JASCIQ010000030.1"/>
</dbReference>
<sequence>MSDEFYIGHSALEKLSGAFSREADLLGEELAKFKPKTDSEAIHDGFGFLTESEEITSAYIELAEQMTKAIEGLQQHAYDIADNLDKNSRNTVGADRAIEEQFKGGGQ</sequence>